<evidence type="ECO:0000313" key="3">
    <source>
        <dbReference type="EMBL" id="PYE27943.1"/>
    </source>
</evidence>
<dbReference type="Proteomes" id="UP000247772">
    <property type="component" value="Unassembled WGS sequence"/>
</dbReference>
<evidence type="ECO:0000256" key="1">
    <source>
        <dbReference type="SAM" id="Phobius"/>
    </source>
</evidence>
<sequence length="1314" mass="138515">MTTTLIVVLIVLIALLIVGLAAALVVRWVRGRDERRPLRNFSAMMRTAHDAMGVRDPYSVPRVLATGAPAALDALALGWRLSPVGEPSWFGRLWRDAEGILIAEPGDSLGARAAAERRRGSTGGRLLRGLLRNRPGRPLDALVWVIALDALVDESGTARGDTDAALEASRTVLALQRQLGQMLPLYVVVTGCDALPGFDALAARLRRERIETPLGWASPYAPRRAFEPAWVDEAFADMSRALAATVTEMGTLDGALNGDVFLLPQRLDTLREPLREYIEPTLRGAADGTAPLMRGIWCVGAMPQAQERAEPAIANTARSEARAAPAFASRLWHDVLMPGQGLALAIPRVLALRMRRYRIATFAAIALGVCWCVGLGVATWHVRSDARSLAGSYDALALASVAWHEAGASSSETAAANALGSAANAFVKVPRWQLATPFMPLSYFGLRRRLDEAQYRVLSGLVFTPLRARLLGRLADLNCDGATGPGGNASLAAAARRPQDLPEYTRGTRLVTNAAQTERLITNYNELVERDSGNTVMLAQLMRGAVGVSFAPDLVADRAGLDDAVRATAVEGGELSFDGAEARAAQARASVCFEDTFDRWFDDIYQDSSLTTNAAQIQAMLADLKAPGAVPTTASLSELATRIDTLATQVDTADHGWAGTHGQELVPGLTATFDTAKGLRLIGATPVASVLEHEQSEQSAFAARWLASGNLPGVLASNPTTGLQLAPDLLPLRDALRTLLGQSFVAGEGSASAEIRGVDADSAQRALAILPAYKQYSAGLLAQAPEAWRGALLAAAGNATVHSMVAALSAPVATAATTGTPAAGARNVAYTPQTQGASFDILRKNATDLVEAFDSLGRADLAQAVALRVSDAALDVLRSTDVQLQSLEPFRPLRGDFSAWNGNAGGSMRAFGAATPEALQTYLAAQSSAVADTATLASSALDWLTTQNPPLSTADARLVARWKALFADLAQYRARSPASALVAVPSIISNQLDKMDLDTCGASLAQVDVPGSGDIVASAGARLVSSARERCYRLQIGTGGEAYEQLRSYFARYLAGRFPFSADANAQAADLRQTAAFVALLDAKLADAQRGMSAAAASGGSQALAQQFLAKLARAKPWLDALVARGADGALVGVDVAVDWRIDRADEAGADQVIQWSLASGSQTLAWPAAAGTPLRWAPGQPAALSLRWAKDGPWRPMQDALQPTLSVDGEAATWAANDTWSLLRLVRLHAVPDDGLDSGTGTGNARMVLSVPVRDRNGGTQTARMFMRVGMTGASKTALAWPDLPYAAPGYSAYGAPAVTYGPYPSNTQAGRG</sequence>
<keyword evidence="1" id="KW-0472">Membrane</keyword>
<dbReference type="InterPro" id="IPR053156">
    <property type="entry name" value="T6SS_TssM-like"/>
</dbReference>
<feature type="transmembrane region" description="Helical" evidence="1">
    <location>
        <begin position="6"/>
        <end position="29"/>
    </location>
</feature>
<dbReference type="Pfam" id="PF14331">
    <property type="entry name" value="IcmF-related_N"/>
    <property type="match status" value="1"/>
</dbReference>
<dbReference type="OrthoDB" id="9758229at2"/>
<dbReference type="EMBL" id="QJSQ01000001">
    <property type="protein sequence ID" value="PYE27943.1"/>
    <property type="molecule type" value="Genomic_DNA"/>
</dbReference>
<dbReference type="InterPro" id="IPR025743">
    <property type="entry name" value="TssM1_N"/>
</dbReference>
<organism evidence="3 4">
    <name type="scientific">Paraburkholderia silvatlantica</name>
    <dbReference type="NCBI Taxonomy" id="321895"/>
    <lineage>
        <taxon>Bacteria</taxon>
        <taxon>Pseudomonadati</taxon>
        <taxon>Pseudomonadota</taxon>
        <taxon>Betaproteobacteria</taxon>
        <taxon>Burkholderiales</taxon>
        <taxon>Burkholderiaceae</taxon>
        <taxon>Paraburkholderia</taxon>
    </lineage>
</organism>
<proteinExistence type="predicted"/>
<keyword evidence="1" id="KW-1133">Transmembrane helix</keyword>
<feature type="domain" description="Type VI secretion system component TssM1 N-terminal" evidence="2">
    <location>
        <begin position="125"/>
        <end position="363"/>
    </location>
</feature>
<feature type="transmembrane region" description="Helical" evidence="1">
    <location>
        <begin position="359"/>
        <end position="382"/>
    </location>
</feature>
<protein>
    <submittedName>
        <fullName evidence="3">Type VI secretion system protein ImpL</fullName>
    </submittedName>
</protein>
<dbReference type="PANTHER" id="PTHR36153">
    <property type="entry name" value="INNER MEMBRANE PROTEIN-RELATED"/>
    <property type="match status" value="1"/>
</dbReference>
<evidence type="ECO:0000313" key="4">
    <source>
        <dbReference type="Proteomes" id="UP000247772"/>
    </source>
</evidence>
<dbReference type="RefSeq" id="WP_110854125.1">
    <property type="nucleotide sequence ID" value="NZ_QJSQ01000001.1"/>
</dbReference>
<reference evidence="3 4" key="1">
    <citation type="submission" date="2018-06" db="EMBL/GenBank/DDBJ databases">
        <title>Genomic Encyclopedia of Type Strains, Phase IV (KMG-V): Genome sequencing to study the core and pangenomes of soil and plant-associated prokaryotes.</title>
        <authorList>
            <person name="Whitman W."/>
        </authorList>
    </citation>
    <scope>NUCLEOTIDE SEQUENCE [LARGE SCALE GENOMIC DNA]</scope>
    <source>
        <strain evidence="3 4">SRCL-318</strain>
    </source>
</reference>
<name>A0A2V4UBL4_9BURK</name>
<keyword evidence="1" id="KW-0812">Transmembrane</keyword>
<comment type="caution">
    <text evidence="3">The sequence shown here is derived from an EMBL/GenBank/DDBJ whole genome shotgun (WGS) entry which is preliminary data.</text>
</comment>
<evidence type="ECO:0000259" key="2">
    <source>
        <dbReference type="Pfam" id="PF14331"/>
    </source>
</evidence>
<dbReference type="PANTHER" id="PTHR36153:SF1">
    <property type="entry name" value="TYPE VI SECRETION SYSTEM COMPONENT TSSM1"/>
    <property type="match status" value="1"/>
</dbReference>
<gene>
    <name evidence="3" type="ORF">C7410_101275</name>
</gene>
<accession>A0A2V4UBL4</accession>